<dbReference type="PANTHER" id="PTHR21089:SF1">
    <property type="entry name" value="BIFUNCTIONAL 3-DEHYDROQUINATE DEHYDRATASE_SHIKIMATE DEHYDROGENASE, CHLOROPLASTIC"/>
    <property type="match status" value="1"/>
</dbReference>
<feature type="non-terminal residue" evidence="4">
    <location>
        <position position="146"/>
    </location>
</feature>
<dbReference type="GO" id="GO:0019632">
    <property type="term" value="P:shikimate metabolic process"/>
    <property type="evidence" value="ECO:0007669"/>
    <property type="project" value="TreeGrafter"/>
</dbReference>
<keyword evidence="2" id="KW-0057">Aromatic amino acid biosynthesis</keyword>
<dbReference type="Gene3D" id="3.40.50.720">
    <property type="entry name" value="NAD(P)-binding Rossmann-like Domain"/>
    <property type="match status" value="1"/>
</dbReference>
<comment type="pathway">
    <text evidence="1">Metabolic intermediate biosynthesis; chorismate biosynthesis; chorismate from D-erythrose 4-phosphate and phosphoenolpyruvate: step 4/7.</text>
</comment>
<dbReference type="SUPFAM" id="SSF53223">
    <property type="entry name" value="Aminoacid dehydrogenase-like, N-terminal domain"/>
    <property type="match status" value="1"/>
</dbReference>
<dbReference type="PANTHER" id="PTHR21089">
    <property type="entry name" value="SHIKIMATE DEHYDROGENASE"/>
    <property type="match status" value="1"/>
</dbReference>
<gene>
    <name evidence="4" type="ORF">IAB82_01110</name>
</gene>
<reference evidence="4" key="2">
    <citation type="journal article" date="2021" name="PeerJ">
        <title>Extensive microbial diversity within the chicken gut microbiome revealed by metagenomics and culture.</title>
        <authorList>
            <person name="Gilroy R."/>
            <person name="Ravi A."/>
            <person name="Getino M."/>
            <person name="Pursley I."/>
            <person name="Horton D.L."/>
            <person name="Alikhan N.F."/>
            <person name="Baker D."/>
            <person name="Gharbi K."/>
            <person name="Hall N."/>
            <person name="Watson M."/>
            <person name="Adriaenssens E.M."/>
            <person name="Foster-Nyarko E."/>
            <person name="Jarju S."/>
            <person name="Secka A."/>
            <person name="Antonio M."/>
            <person name="Oren A."/>
            <person name="Chaudhuri R.R."/>
            <person name="La Ragione R."/>
            <person name="Hildebrand F."/>
            <person name="Pallen M.J."/>
        </authorList>
    </citation>
    <scope>NUCLEOTIDE SEQUENCE</scope>
    <source>
        <strain evidence="4">B2-22910</strain>
    </source>
</reference>
<protein>
    <recommendedName>
        <fullName evidence="3">Shikimate dehydrogenase substrate binding N-terminal domain-containing protein</fullName>
    </recommendedName>
</protein>
<dbReference type="AlphaFoldDB" id="A0A9D9IDY7"/>
<comment type="caution">
    <text evidence="4">The sequence shown here is derived from an EMBL/GenBank/DDBJ whole genome shotgun (WGS) entry which is preliminary data.</text>
</comment>
<dbReference type="InterPro" id="IPR013708">
    <property type="entry name" value="Shikimate_DH-bd_N"/>
</dbReference>
<dbReference type="Gene3D" id="3.40.50.10860">
    <property type="entry name" value="Leucine Dehydrogenase, chain A, domain 1"/>
    <property type="match status" value="1"/>
</dbReference>
<feature type="domain" description="Shikimate dehydrogenase substrate binding N-terminal" evidence="3">
    <location>
        <begin position="6"/>
        <end position="81"/>
    </location>
</feature>
<evidence type="ECO:0000256" key="2">
    <source>
        <dbReference type="ARBA" id="ARBA00023141"/>
    </source>
</evidence>
<dbReference type="GO" id="GO:0009073">
    <property type="term" value="P:aromatic amino acid family biosynthetic process"/>
    <property type="evidence" value="ECO:0007669"/>
    <property type="project" value="UniProtKB-KW"/>
</dbReference>
<evidence type="ECO:0000256" key="1">
    <source>
        <dbReference type="ARBA" id="ARBA00004871"/>
    </source>
</evidence>
<organism evidence="4 5">
    <name type="scientific">Candidatus Cryptobacteroides faecavium</name>
    <dbReference type="NCBI Taxonomy" id="2840762"/>
    <lineage>
        <taxon>Bacteria</taxon>
        <taxon>Pseudomonadati</taxon>
        <taxon>Bacteroidota</taxon>
        <taxon>Bacteroidia</taxon>
        <taxon>Bacteroidales</taxon>
        <taxon>Candidatus Cryptobacteroides</taxon>
    </lineage>
</organism>
<dbReference type="InterPro" id="IPR022893">
    <property type="entry name" value="Shikimate_DH_fam"/>
</dbReference>
<accession>A0A9D9IDY7</accession>
<name>A0A9D9IDY7_9BACT</name>
<proteinExistence type="predicted"/>
<dbReference type="EMBL" id="JADIMB010000011">
    <property type="protein sequence ID" value="MBO8470376.1"/>
    <property type="molecule type" value="Genomic_DNA"/>
</dbReference>
<evidence type="ECO:0000259" key="3">
    <source>
        <dbReference type="Pfam" id="PF08501"/>
    </source>
</evidence>
<dbReference type="GO" id="GO:0004764">
    <property type="term" value="F:shikimate 3-dehydrogenase (NADP+) activity"/>
    <property type="evidence" value="ECO:0007669"/>
    <property type="project" value="InterPro"/>
</dbReference>
<dbReference type="GO" id="GO:0009423">
    <property type="term" value="P:chorismate biosynthetic process"/>
    <property type="evidence" value="ECO:0007669"/>
    <property type="project" value="TreeGrafter"/>
</dbReference>
<evidence type="ECO:0000313" key="4">
    <source>
        <dbReference type="EMBL" id="MBO8470376.1"/>
    </source>
</evidence>
<reference evidence="4" key="1">
    <citation type="submission" date="2020-10" db="EMBL/GenBank/DDBJ databases">
        <authorList>
            <person name="Gilroy R."/>
        </authorList>
    </citation>
    <scope>NUCLEOTIDE SEQUENCE</scope>
    <source>
        <strain evidence="4">B2-22910</strain>
    </source>
</reference>
<dbReference type="Pfam" id="PF08501">
    <property type="entry name" value="Shikimate_dh_N"/>
    <property type="match status" value="1"/>
</dbReference>
<keyword evidence="2" id="KW-0028">Amino-acid biosynthesis</keyword>
<sequence>MKKFGLIGFPVKGSLSPLLFGAAYQGRYAYDLIEEPDFGSAFRKFIDGYDGVNVTAPFKEEAFRKADIIDPVCRKIGATNLLVKEEGRIHAYNSDYIGIVRSIAGAVLPDAGITSGNIQDAIYGAFGHVPYALVAGCGGAGRAAAI</sequence>
<dbReference type="InterPro" id="IPR046346">
    <property type="entry name" value="Aminoacid_DH-like_N_sf"/>
</dbReference>
<evidence type="ECO:0000313" key="5">
    <source>
        <dbReference type="Proteomes" id="UP000823603"/>
    </source>
</evidence>
<dbReference type="Proteomes" id="UP000823603">
    <property type="component" value="Unassembled WGS sequence"/>
</dbReference>